<evidence type="ECO:0000259" key="4">
    <source>
        <dbReference type="PROSITE" id="PS51165"/>
    </source>
</evidence>
<evidence type="ECO:0000256" key="3">
    <source>
        <dbReference type="PROSITE-ProRule" id="PRU00529"/>
    </source>
</evidence>
<reference evidence="5 6" key="1">
    <citation type="submission" date="2024-04" db="EMBL/GenBank/DDBJ databases">
        <title>whole genome sequencing of Lutimonas vermicola strain IMCC1616.</title>
        <authorList>
            <person name="Bae S.S."/>
        </authorList>
    </citation>
    <scope>NUCLEOTIDE SEQUENCE [LARGE SCALE GENOMIC DNA]</scope>
    <source>
        <strain evidence="5 6">IMCC1616</strain>
    </source>
</reference>
<dbReference type="Pfam" id="PF01170">
    <property type="entry name" value="UPF0020"/>
    <property type="match status" value="1"/>
</dbReference>
<dbReference type="EMBL" id="JBCDNA010000001">
    <property type="protein sequence ID" value="MEL4454932.1"/>
    <property type="molecule type" value="Genomic_DNA"/>
</dbReference>
<dbReference type="PROSITE" id="PS01261">
    <property type="entry name" value="UPF0020"/>
    <property type="match status" value="1"/>
</dbReference>
<dbReference type="InterPro" id="IPR004114">
    <property type="entry name" value="THUMP_dom"/>
</dbReference>
<sequence>MDENYDMLAKCLYGFESVLARELRNLGAQNVREGVRNVQFKGDKGFMYKANLALRTAIRILVPIETFTLRTEDDLYQNLSRISWEKYLDENATLAIHSSVHSEIFSNSHYVSLRSKDAIVDYFRKKYQKRPSIDLKHPDVQFDIHIQKNTCTVSLDSSGESLHKRGYRTDTNIAPINEVLAAGLVLLTGYDGTQNFVDPMCGSGTILIEAAMIANNIPANINRSEFAFEKWPDFDEELFALIHDSLLKKIRNTDKKIIGFDKAPSAVRKAQSNVENASLEEFIKIERKNFFEETSPVDRNVIVVFNPPYGERLEVNVPVFYKQIGDTLKQHYPDTSAWLITSDFEEGLKNVGLRTSRKIKVFNGKLECKFVKYEMYSGSRKTSKQS</sequence>
<name>A0ABU9L029_9FLAO</name>
<comment type="caution">
    <text evidence="5">The sequence shown here is derived from an EMBL/GenBank/DDBJ whole genome shotgun (WGS) entry which is preliminary data.</text>
</comment>
<keyword evidence="1 5" id="KW-0489">Methyltransferase</keyword>
<gene>
    <name evidence="5" type="ORF">AABB81_03440</name>
</gene>
<dbReference type="PANTHER" id="PTHR47313">
    <property type="entry name" value="RIBOSOMAL RNA LARGE SUBUNIT METHYLTRANSFERASE K/L"/>
    <property type="match status" value="1"/>
</dbReference>
<proteinExistence type="predicted"/>
<accession>A0ABU9L029</accession>
<keyword evidence="6" id="KW-1185">Reference proteome</keyword>
<dbReference type="GO" id="GO:0008168">
    <property type="term" value="F:methyltransferase activity"/>
    <property type="evidence" value="ECO:0007669"/>
    <property type="project" value="UniProtKB-KW"/>
</dbReference>
<dbReference type="InterPro" id="IPR000241">
    <property type="entry name" value="RlmKL-like_Mtase"/>
</dbReference>
<dbReference type="PROSITE" id="PS00092">
    <property type="entry name" value="N6_MTASE"/>
    <property type="match status" value="1"/>
</dbReference>
<dbReference type="InterPro" id="IPR054170">
    <property type="entry name" value="RlmL_1st"/>
</dbReference>
<keyword evidence="2" id="KW-0808">Transferase</keyword>
<evidence type="ECO:0000313" key="6">
    <source>
        <dbReference type="Proteomes" id="UP001474120"/>
    </source>
</evidence>
<evidence type="ECO:0000256" key="2">
    <source>
        <dbReference type="ARBA" id="ARBA00022679"/>
    </source>
</evidence>
<evidence type="ECO:0000313" key="5">
    <source>
        <dbReference type="EMBL" id="MEL4454932.1"/>
    </source>
</evidence>
<evidence type="ECO:0000256" key="1">
    <source>
        <dbReference type="ARBA" id="ARBA00022603"/>
    </source>
</evidence>
<dbReference type="Gene3D" id="3.30.2130.30">
    <property type="match status" value="1"/>
</dbReference>
<keyword evidence="3" id="KW-0694">RNA-binding</keyword>
<dbReference type="Gene3D" id="3.40.50.150">
    <property type="entry name" value="Vaccinia Virus protein VP39"/>
    <property type="match status" value="1"/>
</dbReference>
<dbReference type="InterPro" id="IPR002052">
    <property type="entry name" value="DNA_methylase_N6_adenine_CS"/>
</dbReference>
<dbReference type="Proteomes" id="UP001474120">
    <property type="component" value="Unassembled WGS sequence"/>
</dbReference>
<dbReference type="GO" id="GO:0032259">
    <property type="term" value="P:methylation"/>
    <property type="evidence" value="ECO:0007669"/>
    <property type="project" value="UniProtKB-KW"/>
</dbReference>
<dbReference type="CDD" id="cd11715">
    <property type="entry name" value="THUMP_AdoMetMT"/>
    <property type="match status" value="1"/>
</dbReference>
<dbReference type="RefSeq" id="WP_342158651.1">
    <property type="nucleotide sequence ID" value="NZ_JBCDNA010000001.1"/>
</dbReference>
<feature type="domain" description="THUMP" evidence="4">
    <location>
        <begin position="46"/>
        <end position="157"/>
    </location>
</feature>
<dbReference type="InterPro" id="IPR053943">
    <property type="entry name" value="RlmKL-like_Mtase_CS"/>
</dbReference>
<dbReference type="Pfam" id="PF02926">
    <property type="entry name" value="THUMP"/>
    <property type="match status" value="1"/>
</dbReference>
<organism evidence="5 6">
    <name type="scientific">Lutimonas vermicola</name>
    <dbReference type="NCBI Taxonomy" id="414288"/>
    <lineage>
        <taxon>Bacteria</taxon>
        <taxon>Pseudomonadati</taxon>
        <taxon>Bacteroidota</taxon>
        <taxon>Flavobacteriia</taxon>
        <taxon>Flavobacteriales</taxon>
        <taxon>Flavobacteriaceae</taxon>
        <taxon>Lutimonas</taxon>
    </lineage>
</organism>
<dbReference type="Pfam" id="PF22020">
    <property type="entry name" value="RlmL_1st"/>
    <property type="match status" value="1"/>
</dbReference>
<protein>
    <submittedName>
        <fullName evidence="5">Class I SAM-dependent RNA methyltransferase</fullName>
    </submittedName>
</protein>
<dbReference type="PROSITE" id="PS51165">
    <property type="entry name" value="THUMP"/>
    <property type="match status" value="1"/>
</dbReference>
<dbReference type="InterPro" id="IPR029063">
    <property type="entry name" value="SAM-dependent_MTases_sf"/>
</dbReference>
<dbReference type="SMART" id="SM00981">
    <property type="entry name" value="THUMP"/>
    <property type="match status" value="1"/>
</dbReference>
<dbReference type="SUPFAM" id="SSF53335">
    <property type="entry name" value="S-adenosyl-L-methionine-dependent methyltransferases"/>
    <property type="match status" value="1"/>
</dbReference>
<dbReference type="PANTHER" id="PTHR47313:SF1">
    <property type="entry name" value="RIBOSOMAL RNA LARGE SUBUNIT METHYLTRANSFERASE K_L"/>
    <property type="match status" value="1"/>
</dbReference>